<proteinExistence type="predicted"/>
<keyword evidence="3" id="KW-0805">Transcription regulation</keyword>
<evidence type="ECO:0000256" key="6">
    <source>
        <dbReference type="SAM" id="MobiDB-lite"/>
    </source>
</evidence>
<dbReference type="EMBL" id="JAVRRG010000258">
    <property type="protein sequence ID" value="KAK5075678.1"/>
    <property type="molecule type" value="Genomic_DNA"/>
</dbReference>
<keyword evidence="4" id="KW-0804">Transcription</keyword>
<protein>
    <recommendedName>
        <fullName evidence="7">Xylanolytic transcriptional activator regulatory domain-containing protein</fullName>
    </recommendedName>
</protein>
<keyword evidence="1" id="KW-0479">Metal-binding</keyword>
<evidence type="ECO:0000313" key="9">
    <source>
        <dbReference type="Proteomes" id="UP001345013"/>
    </source>
</evidence>
<organism evidence="8 9">
    <name type="scientific">Lithohypha guttulata</name>
    <dbReference type="NCBI Taxonomy" id="1690604"/>
    <lineage>
        <taxon>Eukaryota</taxon>
        <taxon>Fungi</taxon>
        <taxon>Dikarya</taxon>
        <taxon>Ascomycota</taxon>
        <taxon>Pezizomycotina</taxon>
        <taxon>Eurotiomycetes</taxon>
        <taxon>Chaetothyriomycetidae</taxon>
        <taxon>Chaetothyriales</taxon>
        <taxon>Trichomeriaceae</taxon>
        <taxon>Lithohypha</taxon>
    </lineage>
</organism>
<keyword evidence="2" id="KW-0862">Zinc</keyword>
<dbReference type="InterPro" id="IPR007219">
    <property type="entry name" value="XnlR_reg_dom"/>
</dbReference>
<comment type="caution">
    <text evidence="8">The sequence shown here is derived from an EMBL/GenBank/DDBJ whole genome shotgun (WGS) entry which is preliminary data.</text>
</comment>
<reference evidence="8 9" key="1">
    <citation type="submission" date="2023-08" db="EMBL/GenBank/DDBJ databases">
        <title>Black Yeasts Isolated from many extreme environments.</title>
        <authorList>
            <person name="Coleine C."/>
            <person name="Stajich J.E."/>
            <person name="Selbmann L."/>
        </authorList>
    </citation>
    <scope>NUCLEOTIDE SEQUENCE [LARGE SCALE GENOMIC DNA]</scope>
    <source>
        <strain evidence="8 9">CCFEE 5885</strain>
    </source>
</reference>
<dbReference type="Pfam" id="PF04082">
    <property type="entry name" value="Fungal_trans"/>
    <property type="match status" value="1"/>
</dbReference>
<evidence type="ECO:0000313" key="8">
    <source>
        <dbReference type="EMBL" id="KAK5075678.1"/>
    </source>
</evidence>
<dbReference type="PANTHER" id="PTHR47660:SF2">
    <property type="entry name" value="TRANSCRIPTION FACTOR WITH C2H2 AND ZN(2)-CYS(6) DNA BINDING DOMAIN (EUROFUNG)"/>
    <property type="match status" value="1"/>
</dbReference>
<accession>A0ABR0JVN6</accession>
<feature type="compositionally biased region" description="Polar residues" evidence="6">
    <location>
        <begin position="1"/>
        <end position="20"/>
    </location>
</feature>
<keyword evidence="5" id="KW-0539">Nucleus</keyword>
<evidence type="ECO:0000256" key="3">
    <source>
        <dbReference type="ARBA" id="ARBA00023015"/>
    </source>
</evidence>
<keyword evidence="9" id="KW-1185">Reference proteome</keyword>
<evidence type="ECO:0000256" key="1">
    <source>
        <dbReference type="ARBA" id="ARBA00022723"/>
    </source>
</evidence>
<dbReference type="PANTHER" id="PTHR47660">
    <property type="entry name" value="TRANSCRIPTION FACTOR WITH C2H2 AND ZN(2)-CYS(6) DNA BINDING DOMAIN (EUROFUNG)-RELATED-RELATED"/>
    <property type="match status" value="1"/>
</dbReference>
<evidence type="ECO:0000256" key="5">
    <source>
        <dbReference type="ARBA" id="ARBA00023242"/>
    </source>
</evidence>
<sequence>MQSHQAESLDMSQRDMQGNLNRPDLDQHNTYMEDNYAHAHEADYHTSFPVTEGQISSAPTEDLGHYFDLSVFDSSTFRASKMDWLGCDTNFSDGQTSQSLDLHMHTPSTYGDLQQMHGETVPQDDFSHDVASCGPAQHTPLNIDRPTNQQPVASDNDNQATWPHVLDRGGNEMWPFDYASNRGFRRIKLPQLRQVLEDTVGHRPAIEMSTLKDLIKVLSAPQIPSFNDSPALEALPAVSFLTKLVKIYFAEFHPVLSVIHVPTWGIENCPTALLAAMASFGATYSTAEGSQEVAALLAEITQRALFWMGQANSTVYRNPAYIAAMCFHQIHSLGSGNRRLYELADASRGLLVTSLRGLSILSSDREAHNNNDDFLDLKRYTAAELEQAWIRWRDKEMEKRVAWAVFEFDCTLSTMTGKRGTFSIAELPAKLPCSESLCETHSAKAWASMISFATSPPDGVLFYPLLRDILAHKPIANSNPAWAKRD</sequence>
<evidence type="ECO:0000256" key="2">
    <source>
        <dbReference type="ARBA" id="ARBA00022833"/>
    </source>
</evidence>
<evidence type="ECO:0000256" key="4">
    <source>
        <dbReference type="ARBA" id="ARBA00023163"/>
    </source>
</evidence>
<dbReference type="CDD" id="cd12148">
    <property type="entry name" value="fungal_TF_MHR"/>
    <property type="match status" value="1"/>
</dbReference>
<dbReference type="Proteomes" id="UP001345013">
    <property type="component" value="Unassembled WGS sequence"/>
</dbReference>
<feature type="region of interest" description="Disordered" evidence="6">
    <location>
        <begin position="1"/>
        <end position="28"/>
    </location>
</feature>
<feature type="domain" description="Xylanolytic transcriptional activator regulatory" evidence="7">
    <location>
        <begin position="246"/>
        <end position="450"/>
    </location>
</feature>
<gene>
    <name evidence="8" type="ORF">LTR24_009992</name>
</gene>
<name>A0ABR0JVN6_9EURO</name>
<evidence type="ECO:0000259" key="7">
    <source>
        <dbReference type="Pfam" id="PF04082"/>
    </source>
</evidence>